<reference evidence="4" key="1">
    <citation type="submission" date="2023-08" db="EMBL/GenBank/DDBJ databases">
        <title>Functional and genomic diversity of the sorghum phyllosphere microbiome.</title>
        <authorList>
            <person name="Shade A."/>
        </authorList>
    </citation>
    <scope>NUCLEOTIDE SEQUENCE</scope>
    <source>
        <strain evidence="4">SORGH_AS_0974</strain>
    </source>
</reference>
<evidence type="ECO:0000259" key="3">
    <source>
        <dbReference type="Pfam" id="PF11972"/>
    </source>
</evidence>
<dbReference type="EMBL" id="JAVIZC010000002">
    <property type="protein sequence ID" value="MDR6101761.1"/>
    <property type="molecule type" value="Genomic_DNA"/>
</dbReference>
<feature type="domain" description="HTH DNA binding" evidence="3">
    <location>
        <begin position="314"/>
        <end position="367"/>
    </location>
</feature>
<name>A0AAJ2B914_9HYPH</name>
<evidence type="ECO:0000313" key="4">
    <source>
        <dbReference type="EMBL" id="MDR6101761.1"/>
    </source>
</evidence>
<protein>
    <recommendedName>
        <fullName evidence="6">DUF1612 domain-containing protein</fullName>
    </recommendedName>
</protein>
<feature type="coiled-coil region" evidence="1">
    <location>
        <begin position="10"/>
        <end position="37"/>
    </location>
</feature>
<feature type="domain" description="DUF1612" evidence="2">
    <location>
        <begin position="180"/>
        <end position="306"/>
    </location>
</feature>
<dbReference type="Proteomes" id="UP001255601">
    <property type="component" value="Unassembled WGS sequence"/>
</dbReference>
<sequence length="367" mass="40317">MRYEIGDLPVSALLSSIARAEDQLARLDEVVRRSSIRQGFIERFHFIEAAASMWIAGELVHIEDLVLHDADRDVRSPTHEITIAHSILRARRRIASAEPAWATNRDGIASLAGRFASLVEGAGEGGLLLSADMALDEEGDGFAAELAEIDAVLDRSARVLEAVATGEGRKADPLMVGELVVRDPEWDEDGRLSDWRAVLEEAGTLPATLAAAIIWDAWESLEPLQRQHWLGTQLVSSYFRARDKVSSHLFGFCFGLKAVPRERRRSPRRLTRLLAGLDAMASGAELAMKEVIRLGQARERLERKLKGKRSSSSLPGLVELLMARPIVSSSIIVKELGVSHRAALDLIAELGVREVTGRGSFRAWGVI</sequence>
<evidence type="ECO:0000259" key="2">
    <source>
        <dbReference type="Pfam" id="PF07756"/>
    </source>
</evidence>
<accession>A0AAJ2B914</accession>
<dbReference type="InterPro" id="IPR011670">
    <property type="entry name" value="DUF1612"/>
</dbReference>
<dbReference type="Pfam" id="PF07756">
    <property type="entry name" value="DUF1612"/>
    <property type="match status" value="1"/>
</dbReference>
<evidence type="ECO:0008006" key="6">
    <source>
        <dbReference type="Google" id="ProtNLM"/>
    </source>
</evidence>
<organism evidence="4 5">
    <name type="scientific">Agrobacterium larrymoorei</name>
    <dbReference type="NCBI Taxonomy" id="160699"/>
    <lineage>
        <taxon>Bacteria</taxon>
        <taxon>Pseudomonadati</taxon>
        <taxon>Pseudomonadota</taxon>
        <taxon>Alphaproteobacteria</taxon>
        <taxon>Hyphomicrobiales</taxon>
        <taxon>Rhizobiaceae</taxon>
        <taxon>Rhizobium/Agrobacterium group</taxon>
        <taxon>Agrobacterium</taxon>
    </lineage>
</organism>
<comment type="caution">
    <text evidence="4">The sequence shown here is derived from an EMBL/GenBank/DDBJ whole genome shotgun (WGS) entry which is preliminary data.</text>
</comment>
<evidence type="ECO:0000313" key="5">
    <source>
        <dbReference type="Proteomes" id="UP001255601"/>
    </source>
</evidence>
<evidence type="ECO:0000256" key="1">
    <source>
        <dbReference type="SAM" id="Coils"/>
    </source>
</evidence>
<keyword evidence="1" id="KW-0175">Coiled coil</keyword>
<dbReference type="RefSeq" id="WP_309770678.1">
    <property type="nucleotide sequence ID" value="NZ_JAVIZC010000002.1"/>
</dbReference>
<dbReference type="NCBIfam" id="NF040876">
    <property type="entry name" value="RHE_PE00001_fam"/>
    <property type="match status" value="1"/>
</dbReference>
<dbReference type="InterPro" id="IPR021068">
    <property type="entry name" value="HTH_DNA-bd"/>
</dbReference>
<proteinExistence type="predicted"/>
<dbReference type="AlphaFoldDB" id="A0AAJ2B914"/>
<dbReference type="InterPro" id="IPR048017">
    <property type="entry name" value="Y4cF-like"/>
</dbReference>
<gene>
    <name evidence="4" type="ORF">QE369_001958</name>
</gene>
<dbReference type="Pfam" id="PF11972">
    <property type="entry name" value="HTH_13"/>
    <property type="match status" value="1"/>
</dbReference>